<comment type="subcellular location">
    <subcellularLocation>
        <location evidence="1">Cell envelope</location>
    </subcellularLocation>
</comment>
<dbReference type="InterPro" id="IPR013766">
    <property type="entry name" value="Thioredoxin_domain"/>
</dbReference>
<dbReference type="Pfam" id="PF14289">
    <property type="entry name" value="DUF4369"/>
    <property type="match status" value="1"/>
</dbReference>
<evidence type="ECO:0000313" key="8">
    <source>
        <dbReference type="Proteomes" id="UP000077177"/>
    </source>
</evidence>
<dbReference type="KEGG" id="fla:SY85_21075"/>
<evidence type="ECO:0000313" key="7">
    <source>
        <dbReference type="EMBL" id="ANE52601.1"/>
    </source>
</evidence>
<dbReference type="InterPro" id="IPR050553">
    <property type="entry name" value="Thioredoxin_ResA/DsbE_sf"/>
</dbReference>
<dbReference type="Pfam" id="PF00578">
    <property type="entry name" value="AhpC-TSA"/>
    <property type="match status" value="1"/>
</dbReference>
<dbReference type="OrthoDB" id="750178at2"/>
<dbReference type="SUPFAM" id="SSF52833">
    <property type="entry name" value="Thioredoxin-like"/>
    <property type="match status" value="1"/>
</dbReference>
<dbReference type="InterPro" id="IPR017937">
    <property type="entry name" value="Thioredoxin_CS"/>
</dbReference>
<name>A0A172TZS1_9BACT</name>
<dbReference type="RefSeq" id="WP_066407351.1">
    <property type="nucleotide sequence ID" value="NZ_CP011390.1"/>
</dbReference>
<dbReference type="STRING" id="1492898.SY85_21075"/>
<dbReference type="PATRIC" id="fig|1492898.3.peg.4574"/>
<protein>
    <recommendedName>
        <fullName evidence="6">Thioredoxin domain-containing protein</fullName>
    </recommendedName>
</protein>
<proteinExistence type="predicted"/>
<keyword evidence="4" id="KW-0676">Redox-active center</keyword>
<keyword evidence="8" id="KW-1185">Reference proteome</keyword>
<dbReference type="PROSITE" id="PS51352">
    <property type="entry name" value="THIOREDOXIN_2"/>
    <property type="match status" value="1"/>
</dbReference>
<feature type="domain" description="Thioredoxin" evidence="6">
    <location>
        <begin position="235"/>
        <end position="379"/>
    </location>
</feature>
<dbReference type="Proteomes" id="UP000077177">
    <property type="component" value="Chromosome"/>
</dbReference>
<dbReference type="PANTHER" id="PTHR42852">
    <property type="entry name" value="THIOL:DISULFIDE INTERCHANGE PROTEIN DSBE"/>
    <property type="match status" value="1"/>
</dbReference>
<organism evidence="7 8">
    <name type="scientific">Flavisolibacter tropicus</name>
    <dbReference type="NCBI Taxonomy" id="1492898"/>
    <lineage>
        <taxon>Bacteria</taxon>
        <taxon>Pseudomonadati</taxon>
        <taxon>Bacteroidota</taxon>
        <taxon>Chitinophagia</taxon>
        <taxon>Chitinophagales</taxon>
        <taxon>Chitinophagaceae</taxon>
        <taxon>Flavisolibacter</taxon>
    </lineage>
</organism>
<dbReference type="GO" id="GO:0016491">
    <property type="term" value="F:oxidoreductase activity"/>
    <property type="evidence" value="ECO:0007669"/>
    <property type="project" value="InterPro"/>
</dbReference>
<sequence>MTRSSLLFLLLPFAATAQNGKDFSVTGTLKNFPTPVEKVYINYSLNGEWKRDSAIVKDGTYQLKGKIDNPGLASLTVAYLQPQPMSRQRDLYQIFLEPTAIKLTSIDSFSNVTVTGSKAHADYLSLKKQVDAYDAVFDPLYEQWTAFNKEKNTKAREAMEVRIDSVQDEMNDKVYKTFVSKNPKSPAALYALQQYAGFDIDADKVDPLFKQLPASTQQWASAKEFKGRIEIAKKTGVGKMAMDFTQADTSGNPVSLASFKGKYVLVDFWASWCGPCRRENPNVVAQFNKYKDKGFTVLGVALERPNAKEKWLKAIHDDNLTWTHVSDFNYFDNAVAKQYGIQAIPQNLLLDPQGKIIARNLRGDKLESKLAAIFGGTGSTAAN</sequence>
<dbReference type="EMBL" id="CP011390">
    <property type="protein sequence ID" value="ANE52601.1"/>
    <property type="molecule type" value="Genomic_DNA"/>
</dbReference>
<reference evidence="8" key="1">
    <citation type="submission" date="2015-01" db="EMBL/GenBank/DDBJ databases">
        <title>Flavisolibacter sp./LCS9/ whole genome sequencing.</title>
        <authorList>
            <person name="Kim M.K."/>
            <person name="Srinivasan S."/>
            <person name="Lee J.-J."/>
        </authorList>
    </citation>
    <scope>NUCLEOTIDE SEQUENCE [LARGE SCALE GENOMIC DNA]</scope>
    <source>
        <strain evidence="8">LCS9</strain>
    </source>
</reference>
<feature type="signal peptide" evidence="5">
    <location>
        <begin position="1"/>
        <end position="17"/>
    </location>
</feature>
<evidence type="ECO:0000256" key="4">
    <source>
        <dbReference type="ARBA" id="ARBA00023284"/>
    </source>
</evidence>
<dbReference type="PROSITE" id="PS00194">
    <property type="entry name" value="THIOREDOXIN_1"/>
    <property type="match status" value="1"/>
</dbReference>
<evidence type="ECO:0000256" key="1">
    <source>
        <dbReference type="ARBA" id="ARBA00004196"/>
    </source>
</evidence>
<reference evidence="7 8" key="2">
    <citation type="journal article" date="2016" name="Int. J. Syst. Evol. Microbiol.">
        <title>Flavisolibacter tropicus sp. nov., isolated from tropical soil.</title>
        <authorList>
            <person name="Lee J.J."/>
            <person name="Kang M.S."/>
            <person name="Kim G.S."/>
            <person name="Lee C.S."/>
            <person name="Lim S."/>
            <person name="Lee J."/>
            <person name="Roh S.H."/>
            <person name="Kang H."/>
            <person name="Ha J.M."/>
            <person name="Bae S."/>
            <person name="Jung H.Y."/>
            <person name="Kim M.K."/>
        </authorList>
    </citation>
    <scope>NUCLEOTIDE SEQUENCE [LARGE SCALE GENOMIC DNA]</scope>
    <source>
        <strain evidence="7 8">LCS9</strain>
    </source>
</reference>
<evidence type="ECO:0000259" key="6">
    <source>
        <dbReference type="PROSITE" id="PS51352"/>
    </source>
</evidence>
<dbReference type="GO" id="GO:0017004">
    <property type="term" value="P:cytochrome complex assembly"/>
    <property type="evidence" value="ECO:0007669"/>
    <property type="project" value="UniProtKB-KW"/>
</dbReference>
<dbReference type="InterPro" id="IPR036249">
    <property type="entry name" value="Thioredoxin-like_sf"/>
</dbReference>
<evidence type="ECO:0000256" key="5">
    <source>
        <dbReference type="SAM" id="SignalP"/>
    </source>
</evidence>
<keyword evidence="5" id="KW-0732">Signal</keyword>
<keyword evidence="3" id="KW-1015">Disulfide bond</keyword>
<dbReference type="CDD" id="cd02966">
    <property type="entry name" value="TlpA_like_family"/>
    <property type="match status" value="1"/>
</dbReference>
<dbReference type="InterPro" id="IPR000866">
    <property type="entry name" value="AhpC/TSA"/>
</dbReference>
<feature type="chain" id="PRO_5008001448" description="Thioredoxin domain-containing protein" evidence="5">
    <location>
        <begin position="18"/>
        <end position="383"/>
    </location>
</feature>
<dbReference type="GO" id="GO:0016209">
    <property type="term" value="F:antioxidant activity"/>
    <property type="evidence" value="ECO:0007669"/>
    <property type="project" value="InterPro"/>
</dbReference>
<keyword evidence="2" id="KW-0201">Cytochrome c-type biogenesis</keyword>
<dbReference type="GO" id="GO:0030313">
    <property type="term" value="C:cell envelope"/>
    <property type="evidence" value="ECO:0007669"/>
    <property type="project" value="UniProtKB-SubCell"/>
</dbReference>
<dbReference type="Gene3D" id="3.40.30.10">
    <property type="entry name" value="Glutaredoxin"/>
    <property type="match status" value="1"/>
</dbReference>
<evidence type="ECO:0000256" key="3">
    <source>
        <dbReference type="ARBA" id="ARBA00023157"/>
    </source>
</evidence>
<gene>
    <name evidence="7" type="ORF">SY85_21075</name>
</gene>
<dbReference type="InterPro" id="IPR025380">
    <property type="entry name" value="DUF4369"/>
</dbReference>
<dbReference type="AlphaFoldDB" id="A0A172TZS1"/>
<dbReference type="PANTHER" id="PTHR42852:SF6">
    <property type="entry name" value="THIOL:DISULFIDE INTERCHANGE PROTEIN DSBE"/>
    <property type="match status" value="1"/>
</dbReference>
<evidence type="ECO:0000256" key="2">
    <source>
        <dbReference type="ARBA" id="ARBA00022748"/>
    </source>
</evidence>
<accession>A0A172TZS1</accession>